<dbReference type="GO" id="GO:0008360">
    <property type="term" value="P:regulation of cell shape"/>
    <property type="evidence" value="ECO:0007669"/>
    <property type="project" value="UniProtKB-KW"/>
</dbReference>
<dbReference type="InterPro" id="IPR050644">
    <property type="entry name" value="PG_Glycine_Bridge_Synth"/>
</dbReference>
<dbReference type="GO" id="GO:0071555">
    <property type="term" value="P:cell wall organization"/>
    <property type="evidence" value="ECO:0007669"/>
    <property type="project" value="UniProtKB-KW"/>
</dbReference>
<dbReference type="AlphaFoldDB" id="A0A1F4UUJ5"/>
<evidence type="ECO:0000256" key="3">
    <source>
        <dbReference type="ARBA" id="ARBA00022960"/>
    </source>
</evidence>
<dbReference type="PANTHER" id="PTHR36174:SF1">
    <property type="entry name" value="LIPID II:GLYCINE GLYCYLTRANSFERASE"/>
    <property type="match status" value="1"/>
</dbReference>
<dbReference type="InterPro" id="IPR003447">
    <property type="entry name" value="FEMABX"/>
</dbReference>
<keyword evidence="3" id="KW-0133">Cell shape</keyword>
<dbReference type="EMBL" id="MEVF01000036">
    <property type="protein sequence ID" value="OGC48628.1"/>
    <property type="molecule type" value="Genomic_DNA"/>
</dbReference>
<dbReference type="SUPFAM" id="SSF55729">
    <property type="entry name" value="Acyl-CoA N-acyltransferases (Nat)"/>
    <property type="match status" value="1"/>
</dbReference>
<evidence type="ECO:0000313" key="8">
    <source>
        <dbReference type="Proteomes" id="UP000177458"/>
    </source>
</evidence>
<name>A0A1F4UUJ5_UNCKA</name>
<keyword evidence="2" id="KW-0808">Transferase</keyword>
<dbReference type="PROSITE" id="PS51191">
    <property type="entry name" value="FEMABX"/>
    <property type="match status" value="1"/>
</dbReference>
<protein>
    <recommendedName>
        <fullName evidence="9">BioF2-like acetyltransferase domain-containing protein</fullName>
    </recommendedName>
</protein>
<dbReference type="GO" id="GO:0016755">
    <property type="term" value="F:aminoacyltransferase activity"/>
    <property type="evidence" value="ECO:0007669"/>
    <property type="project" value="InterPro"/>
</dbReference>
<dbReference type="PANTHER" id="PTHR36174">
    <property type="entry name" value="LIPID II:GLYCINE GLYCYLTRANSFERASE"/>
    <property type="match status" value="1"/>
</dbReference>
<evidence type="ECO:0000256" key="2">
    <source>
        <dbReference type="ARBA" id="ARBA00022679"/>
    </source>
</evidence>
<dbReference type="InterPro" id="IPR016181">
    <property type="entry name" value="Acyl_CoA_acyltransferase"/>
</dbReference>
<dbReference type="Proteomes" id="UP000177458">
    <property type="component" value="Unassembled WGS sequence"/>
</dbReference>
<evidence type="ECO:0000256" key="1">
    <source>
        <dbReference type="ARBA" id="ARBA00009943"/>
    </source>
</evidence>
<keyword evidence="4" id="KW-0573">Peptidoglycan synthesis</keyword>
<dbReference type="GO" id="GO:0009252">
    <property type="term" value="P:peptidoglycan biosynthetic process"/>
    <property type="evidence" value="ECO:0007669"/>
    <property type="project" value="UniProtKB-KW"/>
</dbReference>
<reference evidence="7 8" key="1">
    <citation type="journal article" date="2016" name="Nat. Commun.">
        <title>Thousands of microbial genomes shed light on interconnected biogeochemical processes in an aquifer system.</title>
        <authorList>
            <person name="Anantharaman K."/>
            <person name="Brown C.T."/>
            <person name="Hug L.A."/>
            <person name="Sharon I."/>
            <person name="Castelle C.J."/>
            <person name="Probst A.J."/>
            <person name="Thomas B.C."/>
            <person name="Singh A."/>
            <person name="Wilkins M.J."/>
            <person name="Karaoz U."/>
            <person name="Brodie E.L."/>
            <person name="Williams K.H."/>
            <person name="Hubbard S.S."/>
            <person name="Banfield J.F."/>
        </authorList>
    </citation>
    <scope>NUCLEOTIDE SEQUENCE [LARGE SCALE GENOMIC DNA]</scope>
</reference>
<evidence type="ECO:0008006" key="9">
    <source>
        <dbReference type="Google" id="ProtNLM"/>
    </source>
</evidence>
<sequence length="306" mass="35135">MEHKDLRQSDEWSEYLKLYGIKSLKTSSGVVVRILPVGFTSALKVYRPQNLTLDDLNEIKGLGKKNKAMLIKIEPSFNQDVKVFEKTGFINVKSATISPKTIWIDLMNSEESLWKDMSDSARYSVKRAYRENVIVIIDEFPSEQVLKEFYDMVKKRADEKNYYVQGFEDLKRKVSVFKEKSYLVRAYGNAGDKGANGAGPLLSAKFYLGYKNCVWYLHGGTSDEGQKTKAGYSVCWESIKYFKRAGYRILDWDGIYDERFPGLTKKWKNLTDFKMKFGGKVVVCPSPVAIYNSIILKFFHVIGLDV</sequence>
<comment type="similarity">
    <text evidence="1">Belongs to the FemABX family.</text>
</comment>
<organism evidence="7 8">
    <name type="scientific">candidate division WWE3 bacterium RIFCSPLOWO2_01_FULL_37_15</name>
    <dbReference type="NCBI Taxonomy" id="1802622"/>
    <lineage>
        <taxon>Bacteria</taxon>
        <taxon>Katanobacteria</taxon>
    </lineage>
</organism>
<proteinExistence type="inferred from homology"/>
<evidence type="ECO:0000256" key="4">
    <source>
        <dbReference type="ARBA" id="ARBA00022984"/>
    </source>
</evidence>
<gene>
    <name evidence="7" type="ORF">A3A69_00500</name>
</gene>
<evidence type="ECO:0000313" key="7">
    <source>
        <dbReference type="EMBL" id="OGC48628.1"/>
    </source>
</evidence>
<evidence type="ECO:0000256" key="6">
    <source>
        <dbReference type="ARBA" id="ARBA00023316"/>
    </source>
</evidence>
<keyword evidence="5" id="KW-0012">Acyltransferase</keyword>
<evidence type="ECO:0000256" key="5">
    <source>
        <dbReference type="ARBA" id="ARBA00023315"/>
    </source>
</evidence>
<keyword evidence="6" id="KW-0961">Cell wall biogenesis/degradation</keyword>
<accession>A0A1F4UUJ5</accession>
<dbReference type="Gene3D" id="3.40.630.30">
    <property type="match status" value="1"/>
</dbReference>
<comment type="caution">
    <text evidence="7">The sequence shown here is derived from an EMBL/GenBank/DDBJ whole genome shotgun (WGS) entry which is preliminary data.</text>
</comment>